<keyword evidence="2" id="KW-1185">Reference proteome</keyword>
<dbReference type="Proteomes" id="UP000524404">
    <property type="component" value="Unassembled WGS sequence"/>
</dbReference>
<proteinExistence type="predicted"/>
<sequence length="202" mass="23932">MNITILKYGYFGEDEAHRIFLHNYLEQLLIYSGNSEKMLFEFDEVFTYKYRGRNKTEVDNIFPQAVQEGFVDYQQDFFVVCRDLDTFTSNEFKDKITTMKSQLQHDFINKTMLMIPVQCIEHWLWYLKINLENPLSTKNEDLESKPNKEAKLAVYGNIKASNKVSIPIVKDLTNTFDIAYLESRSESFRNFHNQVKSFIDNL</sequence>
<accession>A0A841EXW5</accession>
<dbReference type="RefSeq" id="WP_184135236.1">
    <property type="nucleotide sequence ID" value="NZ_JACHKT010000022.1"/>
</dbReference>
<reference evidence="1 2" key="1">
    <citation type="submission" date="2020-08" db="EMBL/GenBank/DDBJ databases">
        <title>Functional genomics of gut bacteria from endangered species of beetles.</title>
        <authorList>
            <person name="Carlos-Shanley C."/>
        </authorList>
    </citation>
    <scope>NUCLEOTIDE SEQUENCE [LARGE SCALE GENOMIC DNA]</scope>
    <source>
        <strain evidence="1 2">S00070</strain>
    </source>
</reference>
<organism evidence="1 2">
    <name type="scientific">Arcicella rosea</name>
    <dbReference type="NCBI Taxonomy" id="502909"/>
    <lineage>
        <taxon>Bacteria</taxon>
        <taxon>Pseudomonadati</taxon>
        <taxon>Bacteroidota</taxon>
        <taxon>Cytophagia</taxon>
        <taxon>Cytophagales</taxon>
        <taxon>Flectobacillaceae</taxon>
        <taxon>Arcicella</taxon>
    </lineage>
</organism>
<comment type="caution">
    <text evidence="1">The sequence shown here is derived from an EMBL/GenBank/DDBJ whole genome shotgun (WGS) entry which is preliminary data.</text>
</comment>
<dbReference type="EMBL" id="JACHKT010000022">
    <property type="protein sequence ID" value="MBB6004311.1"/>
    <property type="molecule type" value="Genomic_DNA"/>
</dbReference>
<name>A0A841EXW5_9BACT</name>
<protein>
    <recommendedName>
        <fullName evidence="3">RloB-like protein</fullName>
    </recommendedName>
</protein>
<evidence type="ECO:0000313" key="2">
    <source>
        <dbReference type="Proteomes" id="UP000524404"/>
    </source>
</evidence>
<dbReference type="AlphaFoldDB" id="A0A841EXW5"/>
<evidence type="ECO:0008006" key="3">
    <source>
        <dbReference type="Google" id="ProtNLM"/>
    </source>
</evidence>
<gene>
    <name evidence="1" type="ORF">HNP25_002974</name>
</gene>
<evidence type="ECO:0000313" key="1">
    <source>
        <dbReference type="EMBL" id="MBB6004311.1"/>
    </source>
</evidence>